<gene>
    <name evidence="2" type="ORF">JZ786_19355</name>
</gene>
<evidence type="ECO:0000313" key="2">
    <source>
        <dbReference type="EMBL" id="QSO46590.1"/>
    </source>
</evidence>
<dbReference type="KEGG" id="afx:JZ786_19355"/>
<proteinExistence type="predicted"/>
<dbReference type="RefSeq" id="WP_206655956.1">
    <property type="nucleotide sequence ID" value="NZ_CP071182.1"/>
</dbReference>
<name>A0A9X7VXV1_9BACL</name>
<dbReference type="Proteomes" id="UP000663505">
    <property type="component" value="Chromosome"/>
</dbReference>
<sequence length="107" mass="12060">MLKPNTINALPTDFVAGEHQSSAICAFSYEFTKYCEKVCVAAAWTNMTPLINSAIITVIEKRTDIRTETLSSHLTWIRLSYVTDFVAFGSIFLTANLNAFLKRCFVR</sequence>
<feature type="transmembrane region" description="Helical" evidence="1">
    <location>
        <begin position="79"/>
        <end position="101"/>
    </location>
</feature>
<reference evidence="2 3" key="1">
    <citation type="submission" date="2021-02" db="EMBL/GenBank/DDBJ databases">
        <title>Alicyclobacillus curvatus sp. nov. and Alicyclobacillus mengziensis sp. nov., two acidophilic bacteria isolated from acid mine drainage.</title>
        <authorList>
            <person name="Huang Y."/>
        </authorList>
    </citation>
    <scope>NUCLEOTIDE SEQUENCE [LARGE SCALE GENOMIC DNA]</scope>
    <source>
        <strain evidence="2 3">S30H14</strain>
    </source>
</reference>
<keyword evidence="1" id="KW-0812">Transmembrane</keyword>
<dbReference type="AlphaFoldDB" id="A0A9X7VXV1"/>
<accession>A0A9X7VXV1</accession>
<keyword evidence="3" id="KW-1185">Reference proteome</keyword>
<keyword evidence="1" id="KW-0472">Membrane</keyword>
<organism evidence="2 3">
    <name type="scientific">Alicyclobacillus mengziensis</name>
    <dbReference type="NCBI Taxonomy" id="2931921"/>
    <lineage>
        <taxon>Bacteria</taxon>
        <taxon>Bacillati</taxon>
        <taxon>Bacillota</taxon>
        <taxon>Bacilli</taxon>
        <taxon>Bacillales</taxon>
        <taxon>Alicyclobacillaceae</taxon>
        <taxon>Alicyclobacillus</taxon>
    </lineage>
</organism>
<protein>
    <submittedName>
        <fullName evidence="2">Uncharacterized protein</fullName>
    </submittedName>
</protein>
<keyword evidence="1" id="KW-1133">Transmembrane helix</keyword>
<evidence type="ECO:0000256" key="1">
    <source>
        <dbReference type="SAM" id="Phobius"/>
    </source>
</evidence>
<evidence type="ECO:0000313" key="3">
    <source>
        <dbReference type="Proteomes" id="UP000663505"/>
    </source>
</evidence>
<dbReference type="EMBL" id="CP071182">
    <property type="protein sequence ID" value="QSO46590.1"/>
    <property type="molecule type" value="Genomic_DNA"/>
</dbReference>